<dbReference type="EMBL" id="JBHSDH010000012">
    <property type="protein sequence ID" value="MFC4291511.1"/>
    <property type="molecule type" value="Genomic_DNA"/>
</dbReference>
<dbReference type="Proteomes" id="UP001595887">
    <property type="component" value="Unassembled WGS sequence"/>
</dbReference>
<protein>
    <submittedName>
        <fullName evidence="1">DUF2793 domain-containing protein</fullName>
    </submittedName>
</protein>
<organism evidence="1 2">
    <name type="scientific">Sphingorhabdus arenilitoris</name>
    <dbReference type="NCBI Taxonomy" id="1490041"/>
    <lineage>
        <taxon>Bacteria</taxon>
        <taxon>Pseudomonadati</taxon>
        <taxon>Pseudomonadota</taxon>
        <taxon>Alphaproteobacteria</taxon>
        <taxon>Sphingomonadales</taxon>
        <taxon>Sphingomonadaceae</taxon>
        <taxon>Sphingorhabdus</taxon>
    </lineage>
</organism>
<gene>
    <name evidence="1" type="ORF">ACFOWX_03685</name>
</gene>
<reference evidence="2" key="1">
    <citation type="journal article" date="2019" name="Int. J. Syst. Evol. Microbiol.">
        <title>The Global Catalogue of Microorganisms (GCM) 10K type strain sequencing project: providing services to taxonomists for standard genome sequencing and annotation.</title>
        <authorList>
            <consortium name="The Broad Institute Genomics Platform"/>
            <consortium name="The Broad Institute Genome Sequencing Center for Infectious Disease"/>
            <person name="Wu L."/>
            <person name="Ma J."/>
        </authorList>
    </citation>
    <scope>NUCLEOTIDE SEQUENCE [LARGE SCALE GENOMIC DNA]</scope>
    <source>
        <strain evidence="2">CECT 8531</strain>
    </source>
</reference>
<comment type="caution">
    <text evidence="1">The sequence shown here is derived from an EMBL/GenBank/DDBJ whole genome shotgun (WGS) entry which is preliminary data.</text>
</comment>
<evidence type="ECO:0000313" key="2">
    <source>
        <dbReference type="Proteomes" id="UP001595887"/>
    </source>
</evidence>
<dbReference type="RefSeq" id="WP_381421418.1">
    <property type="nucleotide sequence ID" value="NZ_JBHSDH010000012.1"/>
</dbReference>
<name>A0ABV8RGY8_9SPHN</name>
<proteinExistence type="predicted"/>
<keyword evidence="2" id="KW-1185">Reference proteome</keyword>
<sequence>MMQMNTARHKMPLIFAGQAQKELTHNEALAIIDALISPAVLDEIAAPVSNLGAGDAGKCWLVAPLAQGAWAGHDRKIAYWTGGSFRFLEPHEGMTVWQKAQSVFFVYQAGAWVSPAYIADISGGNVVDIEARAAVNLILAGLREVGIIAR</sequence>
<dbReference type="InterPro" id="IPR021251">
    <property type="entry name" value="DUF2793"/>
</dbReference>
<dbReference type="Pfam" id="PF10983">
    <property type="entry name" value="DUF2793"/>
    <property type="match status" value="1"/>
</dbReference>
<evidence type="ECO:0000313" key="1">
    <source>
        <dbReference type="EMBL" id="MFC4291511.1"/>
    </source>
</evidence>
<accession>A0ABV8RGY8</accession>